<dbReference type="InterPro" id="IPR016162">
    <property type="entry name" value="Ald_DH_N"/>
</dbReference>
<keyword evidence="2 5" id="KW-0560">Oxidoreductase</keyword>
<evidence type="ECO:0000256" key="1">
    <source>
        <dbReference type="ARBA" id="ARBA00009986"/>
    </source>
</evidence>
<dbReference type="FunFam" id="3.40.309.10:FF:000012">
    <property type="entry name" value="Betaine aldehyde dehydrogenase"/>
    <property type="match status" value="1"/>
</dbReference>
<evidence type="ECO:0000313" key="7">
    <source>
        <dbReference type="EMBL" id="SFT82429.1"/>
    </source>
</evidence>
<dbReference type="InterPro" id="IPR016160">
    <property type="entry name" value="Ald_DH_CS_CYS"/>
</dbReference>
<dbReference type="EMBL" id="FPAS01000004">
    <property type="protein sequence ID" value="SFT82429.1"/>
    <property type="molecule type" value="Genomic_DNA"/>
</dbReference>
<dbReference type="PANTHER" id="PTHR43720">
    <property type="entry name" value="2-AMINOMUCONIC SEMIALDEHYDE DEHYDROGENASE"/>
    <property type="match status" value="1"/>
</dbReference>
<accession>A0A1I7B5F7</accession>
<proteinExistence type="inferred from homology"/>
<dbReference type="GO" id="GO:0004030">
    <property type="term" value="F:aldehyde dehydrogenase [NAD(P)+] activity"/>
    <property type="evidence" value="ECO:0007669"/>
    <property type="project" value="UniProtKB-ARBA"/>
</dbReference>
<dbReference type="RefSeq" id="WP_090250939.1">
    <property type="nucleotide sequence ID" value="NZ_FPAS01000004.1"/>
</dbReference>
<sequence>MEKLQNFVNGEYINSSSNQYIDNYEPATGKVYSLIPDSNAADVEEAVKAAEAAFPIWSNMSKEERGDILMKVSTGIEKYMDEFVAAESKDNGKPLKLAGHVDIPRAVSNFKFFATAIQHYASESHYMEGVGVNYTVRKPLGIVGCISPWNLPLYLFSWKIAPALAAGNCVIAKPSEITPYTAFLLGKVLKEAGMPAGVLNILHGYGHTVGDAMVRHPKIKAISFTGGTKTGQTIASIAAPMFKKLSLELGGKNPNIIFADCDFDEMLSTTVRSSFANQGQICLCGSRIFVERSIYDKFKTAFVEKVKNSKVSNPTDPKAHLGALVSKPHMEKVLSYVELAKEEGGTVLCGGERVMLEGEYKDGYYVAPTVIEGLDYNCRTNQEEIFGPVVTLTPFDTEEEALMMANSTQYGLSATIWTSNLKRAHRVADEVQAGIVWINAWLVRDLRTPFGGVKSSGVGREGGWEALRFFTEPKNIFIKQ</sequence>
<comment type="similarity">
    <text evidence="1 5">Belongs to the aldehyde dehydrogenase family.</text>
</comment>
<feature type="active site" evidence="4">
    <location>
        <position position="248"/>
    </location>
</feature>
<dbReference type="CDD" id="cd07093">
    <property type="entry name" value="ALDH_F8_HMSADH"/>
    <property type="match status" value="1"/>
</dbReference>
<dbReference type="InterPro" id="IPR029510">
    <property type="entry name" value="Ald_DH_CS_GLU"/>
</dbReference>
<evidence type="ECO:0000256" key="2">
    <source>
        <dbReference type="ARBA" id="ARBA00023002"/>
    </source>
</evidence>
<evidence type="ECO:0000313" key="8">
    <source>
        <dbReference type="Proteomes" id="UP000236454"/>
    </source>
</evidence>
<dbReference type="Proteomes" id="UP000236454">
    <property type="component" value="Unassembled WGS sequence"/>
</dbReference>
<keyword evidence="3" id="KW-0520">NAD</keyword>
<evidence type="ECO:0000256" key="4">
    <source>
        <dbReference type="PROSITE-ProRule" id="PRU10007"/>
    </source>
</evidence>
<dbReference type="PANTHER" id="PTHR43720:SF2">
    <property type="entry name" value="2-AMINOMUCONIC SEMIALDEHYDE DEHYDROGENASE"/>
    <property type="match status" value="1"/>
</dbReference>
<dbReference type="SUPFAM" id="SSF53720">
    <property type="entry name" value="ALDH-like"/>
    <property type="match status" value="1"/>
</dbReference>
<dbReference type="InterPro" id="IPR016161">
    <property type="entry name" value="Ald_DH/histidinol_DH"/>
</dbReference>
<dbReference type="InterPro" id="IPR016163">
    <property type="entry name" value="Ald_DH_C"/>
</dbReference>
<evidence type="ECO:0000256" key="5">
    <source>
        <dbReference type="RuleBase" id="RU003345"/>
    </source>
</evidence>
<evidence type="ECO:0000256" key="3">
    <source>
        <dbReference type="ARBA" id="ARBA00023027"/>
    </source>
</evidence>
<dbReference type="Gene3D" id="3.40.605.10">
    <property type="entry name" value="Aldehyde Dehydrogenase, Chain A, domain 1"/>
    <property type="match status" value="1"/>
</dbReference>
<dbReference type="PROSITE" id="PS00070">
    <property type="entry name" value="ALDEHYDE_DEHYDR_CYS"/>
    <property type="match status" value="1"/>
</dbReference>
<organism evidence="7 8">
    <name type="scientific">Lishizhenia tianjinensis</name>
    <dbReference type="NCBI Taxonomy" id="477690"/>
    <lineage>
        <taxon>Bacteria</taxon>
        <taxon>Pseudomonadati</taxon>
        <taxon>Bacteroidota</taxon>
        <taxon>Flavobacteriia</taxon>
        <taxon>Flavobacteriales</taxon>
        <taxon>Crocinitomicaceae</taxon>
        <taxon>Lishizhenia</taxon>
    </lineage>
</organism>
<gene>
    <name evidence="7" type="ORF">SAMN05216474_2572</name>
</gene>
<dbReference type="AlphaFoldDB" id="A0A1I7B5F7"/>
<reference evidence="7 8" key="1">
    <citation type="submission" date="2016-10" db="EMBL/GenBank/DDBJ databases">
        <authorList>
            <person name="de Groot N.N."/>
        </authorList>
    </citation>
    <scope>NUCLEOTIDE SEQUENCE [LARGE SCALE GENOMIC DNA]</scope>
    <source>
        <strain evidence="7 8">CGMCC 1.7005</strain>
    </source>
</reference>
<dbReference type="Pfam" id="PF00171">
    <property type="entry name" value="Aldedh"/>
    <property type="match status" value="1"/>
</dbReference>
<dbReference type="OrthoDB" id="973733at2"/>
<feature type="domain" description="Aldehyde dehydrogenase" evidence="6">
    <location>
        <begin position="13"/>
        <end position="476"/>
    </location>
</feature>
<dbReference type="FunFam" id="3.40.605.10:FF:000001">
    <property type="entry name" value="Aldehyde dehydrogenase 1"/>
    <property type="match status" value="1"/>
</dbReference>
<name>A0A1I7B5F7_9FLAO</name>
<dbReference type="STRING" id="477690.SAMN05216474_2572"/>
<keyword evidence="8" id="KW-1185">Reference proteome</keyword>
<evidence type="ECO:0000259" key="6">
    <source>
        <dbReference type="Pfam" id="PF00171"/>
    </source>
</evidence>
<dbReference type="InterPro" id="IPR015590">
    <property type="entry name" value="Aldehyde_DH_dom"/>
</dbReference>
<protein>
    <submittedName>
        <fullName evidence="7">Aminomuconate-semialdehyde/2-hydroxymuconate-6-semialdehyde dehydrogenase</fullName>
    </submittedName>
</protein>
<dbReference type="PROSITE" id="PS00687">
    <property type="entry name" value="ALDEHYDE_DEHYDR_GLU"/>
    <property type="match status" value="1"/>
</dbReference>
<dbReference type="Gene3D" id="3.40.309.10">
    <property type="entry name" value="Aldehyde Dehydrogenase, Chain A, domain 2"/>
    <property type="match status" value="1"/>
</dbReference>